<dbReference type="Proteomes" id="UP000664369">
    <property type="component" value="Unassembled WGS sequence"/>
</dbReference>
<proteinExistence type="predicted"/>
<keyword evidence="1" id="KW-0472">Membrane</keyword>
<comment type="caution">
    <text evidence="2">The sequence shown here is derived from an EMBL/GenBank/DDBJ whole genome shotgun (WGS) entry which is preliminary data.</text>
</comment>
<evidence type="ECO:0000313" key="3">
    <source>
        <dbReference type="Proteomes" id="UP000664369"/>
    </source>
</evidence>
<keyword evidence="1" id="KW-1133">Transmembrane helix</keyword>
<sequence length="144" mass="17201">MVNVAILFRVLLFYFLPGVYALRFLFLFVTAQSTPKKRKAALGFVGMIALLAFFIFSSYRVDKNWERNELGTYQLTAYPNCRPCELELRENNVFVVRQQDSIRETGHWRFESGQDYWITYLNEYDQLGRGKYSYTKYHLTHPRR</sequence>
<evidence type="ECO:0008006" key="4">
    <source>
        <dbReference type="Google" id="ProtNLM"/>
    </source>
</evidence>
<organism evidence="2 3">
    <name type="scientific">Hymenobacter negativus</name>
    <dbReference type="NCBI Taxonomy" id="2795026"/>
    <lineage>
        <taxon>Bacteria</taxon>
        <taxon>Pseudomonadati</taxon>
        <taxon>Bacteroidota</taxon>
        <taxon>Cytophagia</taxon>
        <taxon>Cytophagales</taxon>
        <taxon>Hymenobacteraceae</taxon>
        <taxon>Hymenobacter</taxon>
    </lineage>
</organism>
<feature type="transmembrane region" description="Helical" evidence="1">
    <location>
        <begin position="6"/>
        <end position="28"/>
    </location>
</feature>
<protein>
    <recommendedName>
        <fullName evidence="4">DUF4178 domain-containing protein</fullName>
    </recommendedName>
</protein>
<evidence type="ECO:0000313" key="2">
    <source>
        <dbReference type="EMBL" id="MBO2011004.1"/>
    </source>
</evidence>
<evidence type="ECO:0000256" key="1">
    <source>
        <dbReference type="SAM" id="Phobius"/>
    </source>
</evidence>
<gene>
    <name evidence="2" type="ORF">J4E00_18230</name>
</gene>
<feature type="transmembrane region" description="Helical" evidence="1">
    <location>
        <begin position="40"/>
        <end position="59"/>
    </location>
</feature>
<dbReference type="EMBL" id="JAGETZ010000009">
    <property type="protein sequence ID" value="MBO2011004.1"/>
    <property type="molecule type" value="Genomic_DNA"/>
</dbReference>
<keyword evidence="3" id="KW-1185">Reference proteome</keyword>
<name>A0ABS3QJR4_9BACT</name>
<accession>A0ABS3QJR4</accession>
<dbReference type="RefSeq" id="WP_208176700.1">
    <property type="nucleotide sequence ID" value="NZ_JAGETZ010000009.1"/>
</dbReference>
<reference evidence="2 3" key="1">
    <citation type="submission" date="2021-03" db="EMBL/GenBank/DDBJ databases">
        <authorList>
            <person name="Kim M.K."/>
        </authorList>
    </citation>
    <scope>NUCLEOTIDE SEQUENCE [LARGE SCALE GENOMIC DNA]</scope>
    <source>
        <strain evidence="2 3">BT442</strain>
    </source>
</reference>
<keyword evidence="1" id="KW-0812">Transmembrane</keyword>